<dbReference type="InterPro" id="IPR002347">
    <property type="entry name" value="SDR_fam"/>
</dbReference>
<comment type="similarity">
    <text evidence="1">Belongs to the short-chain dehydrogenases/reductases (SDR) family.</text>
</comment>
<comment type="caution">
    <text evidence="6">The sequence shown here is derived from an EMBL/GenBank/DDBJ whole genome shotgun (WGS) entry which is preliminary data.</text>
</comment>
<dbReference type="EMBL" id="MCFC01000038">
    <property type="protein sequence ID" value="ORY27488.1"/>
    <property type="molecule type" value="Genomic_DNA"/>
</dbReference>
<dbReference type="SUPFAM" id="SSF51735">
    <property type="entry name" value="NAD(P)-binding Rossmann-fold domains"/>
    <property type="match status" value="1"/>
</dbReference>
<evidence type="ECO:0000256" key="3">
    <source>
        <dbReference type="ARBA" id="ARBA00023002"/>
    </source>
</evidence>
<dbReference type="Proteomes" id="UP000193986">
    <property type="component" value="Unassembled WGS sequence"/>
</dbReference>
<reference evidence="6 7" key="1">
    <citation type="submission" date="2016-07" db="EMBL/GenBank/DDBJ databases">
        <title>Pervasive Adenine N6-methylation of Active Genes in Fungi.</title>
        <authorList>
            <consortium name="DOE Joint Genome Institute"/>
            <person name="Mondo S.J."/>
            <person name="Dannebaum R.O."/>
            <person name="Kuo R.C."/>
            <person name="Labutti K."/>
            <person name="Haridas S."/>
            <person name="Kuo A."/>
            <person name="Salamov A."/>
            <person name="Ahrendt S.R."/>
            <person name="Lipzen A."/>
            <person name="Sullivan W."/>
            <person name="Andreopoulos W.B."/>
            <person name="Clum A."/>
            <person name="Lindquist E."/>
            <person name="Daum C."/>
            <person name="Ramamoorthy G.K."/>
            <person name="Gryganskyi A."/>
            <person name="Culley D."/>
            <person name="Magnuson J.K."/>
            <person name="James T.Y."/>
            <person name="O'Malley M.A."/>
            <person name="Stajich J.E."/>
            <person name="Spatafora J.W."/>
            <person name="Visel A."/>
            <person name="Grigoriev I.V."/>
        </authorList>
    </citation>
    <scope>NUCLEOTIDE SEQUENCE [LARGE SCALE GENOMIC DNA]</scope>
    <source>
        <strain evidence="6 7">68-887.2</strain>
    </source>
</reference>
<dbReference type="PRINTS" id="PR00081">
    <property type="entry name" value="GDHRDH"/>
</dbReference>
<proteinExistence type="inferred from homology"/>
<accession>A0A1Y2AY47</accession>
<dbReference type="GO" id="GO:0008236">
    <property type="term" value="F:serine-type peptidase activity"/>
    <property type="evidence" value="ECO:0007669"/>
    <property type="project" value="InterPro"/>
</dbReference>
<name>A0A1Y2AY47_9TREE</name>
<dbReference type="PRINTS" id="PR00080">
    <property type="entry name" value="SDRFAMILY"/>
</dbReference>
<dbReference type="InParanoid" id="A0A1Y2AY47"/>
<dbReference type="OrthoDB" id="43744at2759"/>
<feature type="region of interest" description="Disordered" evidence="4">
    <location>
        <begin position="803"/>
        <end position="825"/>
    </location>
</feature>
<evidence type="ECO:0000256" key="1">
    <source>
        <dbReference type="ARBA" id="ARBA00006484"/>
    </source>
</evidence>
<dbReference type="InterPro" id="IPR052178">
    <property type="entry name" value="Sec_Metab_Biosynth_SDR"/>
</dbReference>
<dbReference type="CDD" id="cd05233">
    <property type="entry name" value="SDR_c"/>
    <property type="match status" value="1"/>
</dbReference>
<dbReference type="Pfam" id="PF00326">
    <property type="entry name" value="Peptidase_S9"/>
    <property type="match status" value="1"/>
</dbReference>
<keyword evidence="2" id="KW-0521">NADP</keyword>
<feature type="compositionally biased region" description="Polar residues" evidence="4">
    <location>
        <begin position="812"/>
        <end position="825"/>
    </location>
</feature>
<dbReference type="InterPro" id="IPR029058">
    <property type="entry name" value="AB_hydrolase_fold"/>
</dbReference>
<feature type="domain" description="Peptidase S9 prolyl oligopeptidase catalytic" evidence="5">
    <location>
        <begin position="653"/>
        <end position="824"/>
    </location>
</feature>
<dbReference type="PANTHER" id="PTHR43618:SF4">
    <property type="entry name" value="SHORT CHAIN DEHYDROGENASE_REDUCTASE FAMILY (AFU_ORTHOLOGUE AFUA_7G04540)"/>
    <property type="match status" value="1"/>
</dbReference>
<keyword evidence="3" id="KW-0560">Oxidoreductase</keyword>
<dbReference type="InterPro" id="IPR036291">
    <property type="entry name" value="NAD(P)-bd_dom_sf"/>
</dbReference>
<evidence type="ECO:0000313" key="7">
    <source>
        <dbReference type="Proteomes" id="UP000193986"/>
    </source>
</evidence>
<gene>
    <name evidence="6" type="ORF">BCR39DRAFT_497297</name>
</gene>
<dbReference type="AlphaFoldDB" id="A0A1Y2AY47"/>
<evidence type="ECO:0000259" key="5">
    <source>
        <dbReference type="Pfam" id="PF00326"/>
    </source>
</evidence>
<evidence type="ECO:0000256" key="4">
    <source>
        <dbReference type="SAM" id="MobiDB-lite"/>
    </source>
</evidence>
<dbReference type="GO" id="GO:0006508">
    <property type="term" value="P:proteolysis"/>
    <property type="evidence" value="ECO:0007669"/>
    <property type="project" value="InterPro"/>
</dbReference>
<dbReference type="InterPro" id="IPR001375">
    <property type="entry name" value="Peptidase_S9_cat"/>
</dbReference>
<dbReference type="GO" id="GO:0016491">
    <property type="term" value="F:oxidoreductase activity"/>
    <property type="evidence" value="ECO:0007669"/>
    <property type="project" value="UniProtKB-KW"/>
</dbReference>
<protein>
    <recommendedName>
        <fullName evidence="5">Peptidase S9 prolyl oligopeptidase catalytic domain-containing protein</fullName>
    </recommendedName>
</protein>
<dbReference type="STRING" id="71784.A0A1Y2AY47"/>
<evidence type="ECO:0000256" key="2">
    <source>
        <dbReference type="ARBA" id="ARBA00022857"/>
    </source>
</evidence>
<dbReference type="Gene3D" id="3.40.50.1820">
    <property type="entry name" value="alpha/beta hydrolase"/>
    <property type="match status" value="1"/>
</dbReference>
<feature type="compositionally biased region" description="Polar residues" evidence="4">
    <location>
        <begin position="11"/>
        <end position="20"/>
    </location>
</feature>
<sequence>MNGDLPIHNPNLRNETSSNCCNGHKPEHRIAFLSKREACPDHRSRDRSCRDQVTELVKTLSQLDVLINCAGVVIPDPPSSHLTPVADLQSALLASPASTWSTTFSVNVESVYFLSVSVLHLLAASPTKGRIINISSIGSTMADPNVSQPAYQASKAAVNHLTRLLASKFRETGIRVNAISPVTEMLWATLLLGVTSVAWAKPLSQKPFDSLSPLEESAQLGLPWQEVVAIPQIDSWALNPSGDAAVLRIATLDPVQDKTSHELHLLAINAQYPIPPIVAESTHPGALFTFLEDDVFATLTPTDGSWQLATRQLNYSSAQGAHPPSLGGSVEVTKLAIAGQPTQIVYSAKAGILSIVVQGGQPDEALLAVKLKQKGDLWKAAEIRRPLADLNLVVEEIAAGEHQFAVVVSDANRPWNSTRTDLYLVDLSSDNAPEHLTRGEHGTVRSPSFAPGGQVAWLQQRQDGNARDMRRPWLYDQGHAWEIDTGDWDLTAEKILFSKDGSALNLLVFHEQVQSFWHIWTPKPTSGPSTPVRIPSSGTVHDAIHIGVTASNHSHFIGIKSSLVSSHNLWVVSHSPFSDPTDNFEEVRLTWFGNATETRRTLSAGQLFEYGNDQGAIIKGRIFLPTEAKQRKVPAMVYIHGDEDGGGWHDWWMRHWNPNAFLVEGWAVITINPTGSEGYGQDFIDARRFQWGNQTMTDLRLGLEHVLEAYPIDQDSLFGLGYGAYGGFGIHWMQGHPEDFHFKGFNSHNGILSPRWWAYESSAPSKANWQFGPASYAANSPYTLWDPERFVEKWQTPELIITDGADDADTGPPSQSKATFQVLQG</sequence>
<dbReference type="Gene3D" id="3.40.50.720">
    <property type="entry name" value="NAD(P)-binding Rossmann-like Domain"/>
    <property type="match status" value="1"/>
</dbReference>
<dbReference type="SUPFAM" id="SSF82171">
    <property type="entry name" value="DPP6 N-terminal domain-like"/>
    <property type="match status" value="1"/>
</dbReference>
<feature type="region of interest" description="Disordered" evidence="4">
    <location>
        <begin position="1"/>
        <end position="20"/>
    </location>
</feature>
<keyword evidence="7" id="KW-1185">Reference proteome</keyword>
<organism evidence="6 7">
    <name type="scientific">Naematelia encephala</name>
    <dbReference type="NCBI Taxonomy" id="71784"/>
    <lineage>
        <taxon>Eukaryota</taxon>
        <taxon>Fungi</taxon>
        <taxon>Dikarya</taxon>
        <taxon>Basidiomycota</taxon>
        <taxon>Agaricomycotina</taxon>
        <taxon>Tremellomycetes</taxon>
        <taxon>Tremellales</taxon>
        <taxon>Naemateliaceae</taxon>
        <taxon>Naematelia</taxon>
    </lineage>
</organism>
<dbReference type="Pfam" id="PF00106">
    <property type="entry name" value="adh_short"/>
    <property type="match status" value="1"/>
</dbReference>
<dbReference type="SUPFAM" id="SSF53474">
    <property type="entry name" value="alpha/beta-Hydrolases"/>
    <property type="match status" value="1"/>
</dbReference>
<evidence type="ECO:0000313" key="6">
    <source>
        <dbReference type="EMBL" id="ORY27488.1"/>
    </source>
</evidence>
<dbReference type="PANTHER" id="PTHR43618">
    <property type="entry name" value="7-ALPHA-HYDROXYSTEROID DEHYDROGENASE"/>
    <property type="match status" value="1"/>
</dbReference>